<accession>A0A2T3Z793</accession>
<evidence type="ECO:0000313" key="3">
    <source>
        <dbReference type="Proteomes" id="UP000240493"/>
    </source>
</evidence>
<keyword evidence="3" id="KW-1185">Reference proteome</keyword>
<feature type="region of interest" description="Disordered" evidence="1">
    <location>
        <begin position="183"/>
        <end position="215"/>
    </location>
</feature>
<gene>
    <name evidence="2" type="ORF">M441DRAFT_58169</name>
</gene>
<feature type="compositionally biased region" description="Basic residues" evidence="1">
    <location>
        <begin position="461"/>
        <end position="476"/>
    </location>
</feature>
<evidence type="ECO:0000256" key="1">
    <source>
        <dbReference type="SAM" id="MobiDB-lite"/>
    </source>
</evidence>
<organism evidence="2 3">
    <name type="scientific">Trichoderma asperellum (strain ATCC 204424 / CBS 433.97 / NBRC 101777)</name>
    <dbReference type="NCBI Taxonomy" id="1042311"/>
    <lineage>
        <taxon>Eukaryota</taxon>
        <taxon>Fungi</taxon>
        <taxon>Dikarya</taxon>
        <taxon>Ascomycota</taxon>
        <taxon>Pezizomycotina</taxon>
        <taxon>Sordariomycetes</taxon>
        <taxon>Hypocreomycetidae</taxon>
        <taxon>Hypocreales</taxon>
        <taxon>Hypocreaceae</taxon>
        <taxon>Trichoderma</taxon>
    </lineage>
</organism>
<name>A0A2T3Z793_TRIA4</name>
<dbReference type="AlphaFoldDB" id="A0A2T3Z793"/>
<reference evidence="2 3" key="1">
    <citation type="submission" date="2016-07" db="EMBL/GenBank/DDBJ databases">
        <title>Multiple horizontal gene transfer events from other fungi enriched the ability of initially mycotrophic Trichoderma (Ascomycota) to feed on dead plant biomass.</title>
        <authorList>
            <consortium name="DOE Joint Genome Institute"/>
            <person name="Aerts A."/>
            <person name="Atanasova L."/>
            <person name="Chenthamara K."/>
            <person name="Zhang J."/>
            <person name="Grujic M."/>
            <person name="Henrissat B."/>
            <person name="Kuo A."/>
            <person name="Salamov A."/>
            <person name="Lipzen A."/>
            <person name="Labutti K."/>
            <person name="Barry K."/>
            <person name="Miao Y."/>
            <person name="Rahimi M.J."/>
            <person name="Shen Q."/>
            <person name="Grigoriev I.V."/>
            <person name="Kubicek C.P."/>
            <person name="Druzhinina I.S."/>
        </authorList>
    </citation>
    <scope>NUCLEOTIDE SEQUENCE [LARGE SCALE GENOMIC DNA]</scope>
    <source>
        <strain evidence="2 3">CBS 433.97</strain>
    </source>
</reference>
<dbReference type="Proteomes" id="UP000240493">
    <property type="component" value="Unassembled WGS sequence"/>
</dbReference>
<feature type="region of interest" description="Disordered" evidence="1">
    <location>
        <begin position="446"/>
        <end position="488"/>
    </location>
</feature>
<sequence length="488" mass="56215">MQKRTTVSTPTKPLSLIPHRERLEQSKEQYDATTEVIHRCDSGMDIEDEKSACEALVTSALHMVGTTPEDHPACFAATVRKAVATHILQAKTWSGWSGYKDLNIKMTLVTQYTNEKQQYHSPTATQTLLAIILLKIRAVTSRDDGGLQNTMIKYRVFDHALSAIHYYKQYPNQILRFDQDFIQTQDPDGTTPNQTISATDKAQNQPSPTLSLQRTGQKNAINLLRNLRRLDETFKDDKATLLNDITEYTVEISQTVTREEVERELEEILYTLVEGNYPDKSLLSNITLPKLKVLTRGHKTLVNHWAVDADNRTIQNWKNQVTEDLSTYTWKEIEVKKLPPMWSNHPAQEIWKRVYDWATHNTDSSIIPDLILLKEVFRDQEERGVDKEFHQHLTHITHKLEKMSYAMTKRDHLVQNALESCEIAIVNNEMAFRELTETIPFEEEAYMTKPSEPNTDADHTKTKKNKRNKKSKNKQKTKNDGTAPNNSN</sequence>
<dbReference type="EMBL" id="KZ679262">
    <property type="protein sequence ID" value="PTB40679.1"/>
    <property type="molecule type" value="Genomic_DNA"/>
</dbReference>
<proteinExistence type="predicted"/>
<protein>
    <submittedName>
        <fullName evidence="2">Uncharacterized protein</fullName>
    </submittedName>
</protein>
<dbReference type="OrthoDB" id="4899876at2759"/>
<evidence type="ECO:0000313" key="2">
    <source>
        <dbReference type="EMBL" id="PTB40679.1"/>
    </source>
</evidence>